<dbReference type="InterPro" id="IPR006439">
    <property type="entry name" value="HAD-SF_hydro_IA"/>
</dbReference>
<dbReference type="PANTHER" id="PTHR46470:SF2">
    <property type="entry name" value="GLYCERALDEHYDE 3-PHOSPHATE PHOSPHATASE"/>
    <property type="match status" value="1"/>
</dbReference>
<dbReference type="GO" id="GO:0016791">
    <property type="term" value="F:phosphatase activity"/>
    <property type="evidence" value="ECO:0007669"/>
    <property type="project" value="TreeGrafter"/>
</dbReference>
<dbReference type="GO" id="GO:0044281">
    <property type="term" value="P:small molecule metabolic process"/>
    <property type="evidence" value="ECO:0007669"/>
    <property type="project" value="UniProtKB-ARBA"/>
</dbReference>
<name>A0A1W1I6R7_9BACT</name>
<organism evidence="5 6">
    <name type="scientific">Nitrospira japonica</name>
    <dbReference type="NCBI Taxonomy" id="1325564"/>
    <lineage>
        <taxon>Bacteria</taxon>
        <taxon>Pseudomonadati</taxon>
        <taxon>Nitrospirota</taxon>
        <taxon>Nitrospiria</taxon>
        <taxon>Nitrospirales</taxon>
        <taxon>Nitrospiraceae</taxon>
        <taxon>Nitrospira</taxon>
    </lineage>
</organism>
<comment type="cofactor">
    <cofactor evidence="1">
        <name>Mg(2+)</name>
        <dbReference type="ChEBI" id="CHEBI:18420"/>
    </cofactor>
</comment>
<protein>
    <submittedName>
        <fullName evidence="5">Haloacid dehalogenase superfamily enzyme, subfamily IA</fullName>
    </submittedName>
</protein>
<evidence type="ECO:0000313" key="6">
    <source>
        <dbReference type="Proteomes" id="UP000192042"/>
    </source>
</evidence>
<keyword evidence="3" id="KW-0378">Hydrolase</keyword>
<dbReference type="SFLD" id="SFLDS00003">
    <property type="entry name" value="Haloacid_Dehalogenase"/>
    <property type="match status" value="1"/>
</dbReference>
<dbReference type="SFLD" id="SFLDG01129">
    <property type="entry name" value="C1.5:_HAD__Beta-PGM__Phosphata"/>
    <property type="match status" value="1"/>
</dbReference>
<keyword evidence="6" id="KW-1185">Reference proteome</keyword>
<dbReference type="Proteomes" id="UP000192042">
    <property type="component" value="Chromosome I"/>
</dbReference>
<evidence type="ECO:0000256" key="1">
    <source>
        <dbReference type="ARBA" id="ARBA00001946"/>
    </source>
</evidence>
<dbReference type="OrthoDB" id="367448at2"/>
<dbReference type="Gene3D" id="1.10.150.240">
    <property type="entry name" value="Putative phosphatase, domain 2"/>
    <property type="match status" value="1"/>
</dbReference>
<sequence>MLIKGIIFDVNGTLVDIRTDEGYEEIYRILSNLLSYQGISLDPNGLKDVYFQIMKEQRTVSRERHPEFDAVGIFREIMTRYATDFTRGLSAVKLEQLPTLLAETYRAASRFRLQVYPGVDDTMAQLQAKYRLAVVSDAQTAYAIPELNAVGLFRYFDPIIISGALGCRKPHERLFTQALAAMDMQPSEVLYVGNDMYRDVYGAQRVGIKTVFFRSNQGTQEKEGVNPDYIIYAFPELLNAVRFFEDQ</sequence>
<reference evidence="5 6" key="1">
    <citation type="submission" date="2017-03" db="EMBL/GenBank/DDBJ databases">
        <authorList>
            <person name="Afonso C.L."/>
            <person name="Miller P.J."/>
            <person name="Scott M.A."/>
            <person name="Spackman E."/>
            <person name="Goraichik I."/>
            <person name="Dimitrov K.M."/>
            <person name="Suarez D.L."/>
            <person name="Swayne D.E."/>
        </authorList>
    </citation>
    <scope>NUCLEOTIDE SEQUENCE [LARGE SCALE GENOMIC DNA]</scope>
    <source>
        <strain evidence="5">Genome sequencing of Nitrospira japonica strain NJ11</strain>
    </source>
</reference>
<dbReference type="InterPro" id="IPR023198">
    <property type="entry name" value="PGP-like_dom2"/>
</dbReference>
<dbReference type="SUPFAM" id="SSF56784">
    <property type="entry name" value="HAD-like"/>
    <property type="match status" value="1"/>
</dbReference>
<evidence type="ECO:0000256" key="2">
    <source>
        <dbReference type="ARBA" id="ARBA00022723"/>
    </source>
</evidence>
<dbReference type="Gene3D" id="3.40.50.1000">
    <property type="entry name" value="HAD superfamily/HAD-like"/>
    <property type="match status" value="1"/>
</dbReference>
<dbReference type="NCBIfam" id="TIGR01509">
    <property type="entry name" value="HAD-SF-IA-v3"/>
    <property type="match status" value="1"/>
</dbReference>
<dbReference type="RefSeq" id="WP_080887067.1">
    <property type="nucleotide sequence ID" value="NZ_LT828648.1"/>
</dbReference>
<evidence type="ECO:0000256" key="3">
    <source>
        <dbReference type="ARBA" id="ARBA00022801"/>
    </source>
</evidence>
<dbReference type="KEGG" id="nja:NSJP_2561"/>
<keyword evidence="4" id="KW-0460">Magnesium</keyword>
<dbReference type="STRING" id="1325564.NSJP_2561"/>
<dbReference type="InterPro" id="IPR023214">
    <property type="entry name" value="HAD_sf"/>
</dbReference>
<dbReference type="PANTHER" id="PTHR46470">
    <property type="entry name" value="N-ACYLNEURAMINATE-9-PHOSPHATASE"/>
    <property type="match status" value="1"/>
</dbReference>
<proteinExistence type="predicted"/>
<dbReference type="EMBL" id="LT828648">
    <property type="protein sequence ID" value="SLM48728.1"/>
    <property type="molecule type" value="Genomic_DNA"/>
</dbReference>
<dbReference type="Pfam" id="PF00702">
    <property type="entry name" value="Hydrolase"/>
    <property type="match status" value="1"/>
</dbReference>
<dbReference type="GO" id="GO:0046872">
    <property type="term" value="F:metal ion binding"/>
    <property type="evidence" value="ECO:0007669"/>
    <property type="project" value="UniProtKB-KW"/>
</dbReference>
<gene>
    <name evidence="5" type="ORF">NSJP_2561</name>
</gene>
<evidence type="ECO:0000313" key="5">
    <source>
        <dbReference type="EMBL" id="SLM48728.1"/>
    </source>
</evidence>
<dbReference type="NCBIfam" id="TIGR01549">
    <property type="entry name" value="HAD-SF-IA-v1"/>
    <property type="match status" value="1"/>
</dbReference>
<accession>A0A1W1I6R7</accession>
<dbReference type="AlphaFoldDB" id="A0A1W1I6R7"/>
<dbReference type="InterPro" id="IPR051400">
    <property type="entry name" value="HAD-like_hydrolase"/>
</dbReference>
<evidence type="ECO:0000256" key="4">
    <source>
        <dbReference type="ARBA" id="ARBA00022842"/>
    </source>
</evidence>
<dbReference type="PRINTS" id="PR00413">
    <property type="entry name" value="HADHALOGNASE"/>
</dbReference>
<dbReference type="InterPro" id="IPR036412">
    <property type="entry name" value="HAD-like_sf"/>
</dbReference>
<keyword evidence="2" id="KW-0479">Metal-binding</keyword>